<evidence type="ECO:0000313" key="3">
    <source>
        <dbReference type="EMBL" id="MFC5512128.1"/>
    </source>
</evidence>
<gene>
    <name evidence="3" type="ORF">ACFPOU_13455</name>
</gene>
<feature type="region of interest" description="Disordered" evidence="1">
    <location>
        <begin position="29"/>
        <end position="57"/>
    </location>
</feature>
<organism evidence="3 4">
    <name type="scientific">Massilia jejuensis</name>
    <dbReference type="NCBI Taxonomy" id="648894"/>
    <lineage>
        <taxon>Bacteria</taxon>
        <taxon>Pseudomonadati</taxon>
        <taxon>Pseudomonadota</taxon>
        <taxon>Betaproteobacteria</taxon>
        <taxon>Burkholderiales</taxon>
        <taxon>Oxalobacteraceae</taxon>
        <taxon>Telluria group</taxon>
        <taxon>Massilia</taxon>
    </lineage>
</organism>
<protein>
    <recommendedName>
        <fullName evidence="5">Lipoprotein</fullName>
    </recommendedName>
</protein>
<reference evidence="4" key="1">
    <citation type="journal article" date="2019" name="Int. J. Syst. Evol. Microbiol.">
        <title>The Global Catalogue of Microorganisms (GCM) 10K type strain sequencing project: providing services to taxonomists for standard genome sequencing and annotation.</title>
        <authorList>
            <consortium name="The Broad Institute Genomics Platform"/>
            <consortium name="The Broad Institute Genome Sequencing Center for Infectious Disease"/>
            <person name="Wu L."/>
            <person name="Ma J."/>
        </authorList>
    </citation>
    <scope>NUCLEOTIDE SEQUENCE [LARGE SCALE GENOMIC DNA]</scope>
    <source>
        <strain evidence="4">CCUG 38813</strain>
    </source>
</reference>
<dbReference type="EMBL" id="JBHSMS010000040">
    <property type="protein sequence ID" value="MFC5512128.1"/>
    <property type="molecule type" value="Genomic_DNA"/>
</dbReference>
<evidence type="ECO:0000256" key="2">
    <source>
        <dbReference type="SAM" id="SignalP"/>
    </source>
</evidence>
<evidence type="ECO:0008006" key="5">
    <source>
        <dbReference type="Google" id="ProtNLM"/>
    </source>
</evidence>
<accession>A0ABW0PII0</accession>
<name>A0ABW0PII0_9BURK</name>
<feature type="chain" id="PRO_5047029012" description="Lipoprotein" evidence="2">
    <location>
        <begin position="20"/>
        <end position="224"/>
    </location>
</feature>
<proteinExistence type="predicted"/>
<keyword evidence="2" id="KW-0732">Signal</keyword>
<dbReference type="PROSITE" id="PS51257">
    <property type="entry name" value="PROKAR_LIPOPROTEIN"/>
    <property type="match status" value="1"/>
</dbReference>
<dbReference type="Proteomes" id="UP001596031">
    <property type="component" value="Unassembled WGS sequence"/>
</dbReference>
<feature type="signal peptide" evidence="2">
    <location>
        <begin position="1"/>
        <end position="19"/>
    </location>
</feature>
<keyword evidence="4" id="KW-1185">Reference proteome</keyword>
<feature type="compositionally biased region" description="Pro residues" evidence="1">
    <location>
        <begin position="37"/>
        <end position="57"/>
    </location>
</feature>
<evidence type="ECO:0000256" key="1">
    <source>
        <dbReference type="SAM" id="MobiDB-lite"/>
    </source>
</evidence>
<comment type="caution">
    <text evidence="3">The sequence shown here is derived from an EMBL/GenBank/DDBJ whole genome shotgun (WGS) entry which is preliminary data.</text>
</comment>
<dbReference type="RefSeq" id="WP_379722033.1">
    <property type="nucleotide sequence ID" value="NZ_JBHSMS010000040.1"/>
</dbReference>
<sequence>MTKTIRLCAFALAPLLLLAACGGGDSDPAPIVTDAPPVQPRPAPQPQPAPPVQPAPPEPVLAASYTDLVASTLSATPGWGAWVAPAGRVAVGGVGCLGTIGYHQHSLVSVYKEGTRLGIPDNVGRGGCTYELHTHDVMGMVHMEADVAKKFTLGQFFALWNQPLGTSGTAGLAGPVRFYLVENERLTRYTGDPATLELAPRREIVIIGGAAPAELPKYRWPAGL</sequence>
<evidence type="ECO:0000313" key="4">
    <source>
        <dbReference type="Proteomes" id="UP001596031"/>
    </source>
</evidence>